<evidence type="ECO:0000259" key="1">
    <source>
        <dbReference type="Pfam" id="PF13699"/>
    </source>
</evidence>
<dbReference type="AlphaFoldDB" id="A0A831UF85"/>
<reference evidence="2" key="1">
    <citation type="journal article" date="2020" name="mSystems">
        <title>Genome- and Community-Level Interaction Insights into Carbon Utilization and Element Cycling Functions of Hydrothermarchaeota in Hydrothermal Sediment.</title>
        <authorList>
            <person name="Zhou Z."/>
            <person name="Liu Y."/>
            <person name="Xu W."/>
            <person name="Pan J."/>
            <person name="Luo Z.H."/>
            <person name="Li M."/>
        </authorList>
    </citation>
    <scope>NUCLEOTIDE SEQUENCE [LARGE SCALE GENOMIC DNA]</scope>
    <source>
        <strain evidence="2">SpSt-349</strain>
    </source>
</reference>
<dbReference type="Pfam" id="PF13699">
    <property type="entry name" value="eCIS_core"/>
    <property type="match status" value="1"/>
</dbReference>
<dbReference type="InterPro" id="IPR025295">
    <property type="entry name" value="eCIS_core_dom"/>
</dbReference>
<name>A0A831UF85_GEOME</name>
<protein>
    <submittedName>
        <fullName evidence="2">DUF4157 domain-containing protein</fullName>
    </submittedName>
</protein>
<proteinExistence type="predicted"/>
<comment type="caution">
    <text evidence="2">The sequence shown here is derived from an EMBL/GenBank/DDBJ whole genome shotgun (WGS) entry which is preliminary data.</text>
</comment>
<evidence type="ECO:0000313" key="2">
    <source>
        <dbReference type="EMBL" id="HEN43267.1"/>
    </source>
</evidence>
<dbReference type="EMBL" id="DSOV01000058">
    <property type="protein sequence ID" value="HEN43267.1"/>
    <property type="molecule type" value="Genomic_DNA"/>
</dbReference>
<sequence>MKTFADNLKISRGAVRRAPVSLAPFSGSYSTSRQEVQHILRCTNLQPKLVVGAPDDVFEREADRVADTVMEMPEPATGESPKEQAQQLVSPKMDGGGEIPVSGELADRIQALEGGGVPLGEGERAFFEPRFGADFSRVRIHTDPVAAEAASAINARAFTLGSDIVFGPGRYAPGTDEGKRLMAHELTHVLQQEGGD</sequence>
<feature type="domain" description="eCIS core" evidence="1">
    <location>
        <begin position="118"/>
        <end position="195"/>
    </location>
</feature>
<accession>A0A831UF85</accession>
<gene>
    <name evidence="2" type="ORF">ENQ87_13010</name>
</gene>
<organism evidence="2">
    <name type="scientific">Geobacter metallireducens</name>
    <dbReference type="NCBI Taxonomy" id="28232"/>
    <lineage>
        <taxon>Bacteria</taxon>
        <taxon>Pseudomonadati</taxon>
        <taxon>Thermodesulfobacteriota</taxon>
        <taxon>Desulfuromonadia</taxon>
        <taxon>Geobacterales</taxon>
        <taxon>Geobacteraceae</taxon>
        <taxon>Geobacter</taxon>
    </lineage>
</organism>